<feature type="domain" description="Aminotransferase class I/classII large" evidence="8">
    <location>
        <begin position="39"/>
        <end position="381"/>
    </location>
</feature>
<dbReference type="PROSITE" id="PS00105">
    <property type="entry name" value="AA_TRANSFER_CLASS_1"/>
    <property type="match status" value="1"/>
</dbReference>
<dbReference type="Proteomes" id="UP001595711">
    <property type="component" value="Unassembled WGS sequence"/>
</dbReference>
<dbReference type="RefSeq" id="WP_379729267.1">
    <property type="nucleotide sequence ID" value="NZ_JBHRYJ010000005.1"/>
</dbReference>
<name>A0ABV7VJM7_9PROT</name>
<dbReference type="Pfam" id="PF00155">
    <property type="entry name" value="Aminotran_1_2"/>
    <property type="match status" value="1"/>
</dbReference>
<sequence>MSIARPAVPPQPSRRGAIDPFYVMEVMKAAAARAAAGGDVIHMEVGQPSTPAPQAAIKAAVAAAQREPLGYTLALGIPELRAAIARHYRDYYGLDVPMERIVVTTGSSAGFQLAFLSAFDAGDMVALGEPAYPAYRNILKALDLVPAMIVTELETRFQPTPAQIAAQAPQARGVLVASPANPTGTMLGEPEMRALVDDCAAHGRWLIVDEIYHGITYGGRAQSVLALTDQAIVINSFSKYFSMTGWRLGWMVVPEALLRPIECLTQNFYISAPGISQVAGVAALSAYDELEANVARYAKNREILLNDLPQAGFDRLAPADGAFYLYADISRFTNDAAAFCQRMLAETGIAATPGFDFDRGRGHYFMRFSFAGATDRMIEAAKRLKAWGK</sequence>
<comment type="catalytic activity">
    <reaction evidence="6">
        <text>L-aspartate + 2-oxoglutarate = oxaloacetate + L-glutamate</text>
        <dbReference type="Rhea" id="RHEA:21824"/>
        <dbReference type="ChEBI" id="CHEBI:16452"/>
        <dbReference type="ChEBI" id="CHEBI:16810"/>
        <dbReference type="ChEBI" id="CHEBI:29985"/>
        <dbReference type="ChEBI" id="CHEBI:29991"/>
        <dbReference type="EC" id="2.6.1.1"/>
    </reaction>
</comment>
<dbReference type="Gene3D" id="3.40.640.10">
    <property type="entry name" value="Type I PLP-dependent aspartate aminotransferase-like (Major domain)"/>
    <property type="match status" value="1"/>
</dbReference>
<accession>A0ABV7VJM7</accession>
<dbReference type="InterPro" id="IPR004839">
    <property type="entry name" value="Aminotransferase_I/II_large"/>
</dbReference>
<dbReference type="SUPFAM" id="SSF53383">
    <property type="entry name" value="PLP-dependent transferases"/>
    <property type="match status" value="1"/>
</dbReference>
<protein>
    <recommendedName>
        <fullName evidence="7">Aminotransferase</fullName>
        <ecNumber evidence="7">2.6.1.-</ecNumber>
    </recommendedName>
</protein>
<dbReference type="InterPro" id="IPR015424">
    <property type="entry name" value="PyrdxlP-dep_Trfase"/>
</dbReference>
<dbReference type="CDD" id="cd00609">
    <property type="entry name" value="AAT_like"/>
    <property type="match status" value="1"/>
</dbReference>
<dbReference type="EC" id="2.6.1.-" evidence="7"/>
<dbReference type="InterPro" id="IPR004838">
    <property type="entry name" value="NHTrfase_class1_PyrdxlP-BS"/>
</dbReference>
<dbReference type="PANTHER" id="PTHR46383">
    <property type="entry name" value="ASPARTATE AMINOTRANSFERASE"/>
    <property type="match status" value="1"/>
</dbReference>
<evidence type="ECO:0000256" key="5">
    <source>
        <dbReference type="ARBA" id="ARBA00022898"/>
    </source>
</evidence>
<evidence type="ECO:0000256" key="1">
    <source>
        <dbReference type="ARBA" id="ARBA00001933"/>
    </source>
</evidence>
<evidence type="ECO:0000256" key="4">
    <source>
        <dbReference type="ARBA" id="ARBA00022679"/>
    </source>
</evidence>
<comment type="cofactor">
    <cofactor evidence="1 7">
        <name>pyridoxal 5'-phosphate</name>
        <dbReference type="ChEBI" id="CHEBI:597326"/>
    </cofactor>
</comment>
<evidence type="ECO:0000313" key="10">
    <source>
        <dbReference type="Proteomes" id="UP001595711"/>
    </source>
</evidence>
<evidence type="ECO:0000259" key="8">
    <source>
        <dbReference type="Pfam" id="PF00155"/>
    </source>
</evidence>
<evidence type="ECO:0000313" key="9">
    <source>
        <dbReference type="EMBL" id="MFC3677688.1"/>
    </source>
</evidence>
<dbReference type="GO" id="GO:0008483">
    <property type="term" value="F:transaminase activity"/>
    <property type="evidence" value="ECO:0007669"/>
    <property type="project" value="UniProtKB-KW"/>
</dbReference>
<evidence type="ECO:0000256" key="2">
    <source>
        <dbReference type="ARBA" id="ARBA00007441"/>
    </source>
</evidence>
<evidence type="ECO:0000256" key="3">
    <source>
        <dbReference type="ARBA" id="ARBA00022576"/>
    </source>
</evidence>
<dbReference type="InterPro" id="IPR050596">
    <property type="entry name" value="AspAT/PAT-like"/>
</dbReference>
<reference evidence="10" key="1">
    <citation type="journal article" date="2019" name="Int. J. Syst. Evol. Microbiol.">
        <title>The Global Catalogue of Microorganisms (GCM) 10K type strain sequencing project: providing services to taxonomists for standard genome sequencing and annotation.</title>
        <authorList>
            <consortium name="The Broad Institute Genomics Platform"/>
            <consortium name="The Broad Institute Genome Sequencing Center for Infectious Disease"/>
            <person name="Wu L."/>
            <person name="Ma J."/>
        </authorList>
    </citation>
    <scope>NUCLEOTIDE SEQUENCE [LARGE SCALE GENOMIC DNA]</scope>
    <source>
        <strain evidence="10">KCTC 42182</strain>
    </source>
</reference>
<dbReference type="InterPro" id="IPR015421">
    <property type="entry name" value="PyrdxlP-dep_Trfase_major"/>
</dbReference>
<organism evidence="9 10">
    <name type="scientific">Ferrovibrio xuzhouensis</name>
    <dbReference type="NCBI Taxonomy" id="1576914"/>
    <lineage>
        <taxon>Bacteria</taxon>
        <taxon>Pseudomonadati</taxon>
        <taxon>Pseudomonadota</taxon>
        <taxon>Alphaproteobacteria</taxon>
        <taxon>Rhodospirillales</taxon>
        <taxon>Rhodospirillaceae</taxon>
        <taxon>Ferrovibrio</taxon>
    </lineage>
</organism>
<dbReference type="PANTHER" id="PTHR46383:SF2">
    <property type="entry name" value="AMINOTRANSFERASE"/>
    <property type="match status" value="1"/>
</dbReference>
<keyword evidence="5" id="KW-0663">Pyridoxal phosphate</keyword>
<keyword evidence="3 7" id="KW-0032">Aminotransferase</keyword>
<dbReference type="EMBL" id="JBHRYJ010000005">
    <property type="protein sequence ID" value="MFC3677688.1"/>
    <property type="molecule type" value="Genomic_DNA"/>
</dbReference>
<comment type="similarity">
    <text evidence="2 7">Belongs to the class-I pyridoxal-phosphate-dependent aminotransferase family.</text>
</comment>
<evidence type="ECO:0000256" key="7">
    <source>
        <dbReference type="RuleBase" id="RU000481"/>
    </source>
</evidence>
<comment type="caution">
    <text evidence="9">The sequence shown here is derived from an EMBL/GenBank/DDBJ whole genome shotgun (WGS) entry which is preliminary data.</text>
</comment>
<proteinExistence type="inferred from homology"/>
<keyword evidence="10" id="KW-1185">Reference proteome</keyword>
<evidence type="ECO:0000256" key="6">
    <source>
        <dbReference type="ARBA" id="ARBA00049185"/>
    </source>
</evidence>
<keyword evidence="4 7" id="KW-0808">Transferase</keyword>
<gene>
    <name evidence="9" type="ORF">ACFOOQ_19200</name>
</gene>